<dbReference type="CDD" id="cd18808">
    <property type="entry name" value="SF1_C_Upf1"/>
    <property type="match status" value="1"/>
</dbReference>
<dbReference type="InterPro" id="IPR047187">
    <property type="entry name" value="SF1_C_Upf1"/>
</dbReference>
<dbReference type="Proteomes" id="UP000253506">
    <property type="component" value="Unassembled WGS sequence"/>
</dbReference>
<dbReference type="SMART" id="SM00382">
    <property type="entry name" value="AAA"/>
    <property type="match status" value="1"/>
</dbReference>
<dbReference type="GO" id="GO:0004386">
    <property type="term" value="F:helicase activity"/>
    <property type="evidence" value="ECO:0007669"/>
    <property type="project" value="InterPro"/>
</dbReference>
<dbReference type="InterPro" id="IPR041677">
    <property type="entry name" value="DNA2/NAM7_AAA_11"/>
</dbReference>
<gene>
    <name evidence="2" type="ORF">DFP77_14910</name>
</gene>
<dbReference type="OrthoDB" id="9757917at2"/>
<dbReference type="InterPro" id="IPR003593">
    <property type="entry name" value="AAA+_ATPase"/>
</dbReference>
<protein>
    <submittedName>
        <fullName evidence="2">AAA domain-containing protein</fullName>
    </submittedName>
</protein>
<evidence type="ECO:0000259" key="1">
    <source>
        <dbReference type="SMART" id="SM00382"/>
    </source>
</evidence>
<dbReference type="PANTHER" id="PTHR10887:SF495">
    <property type="entry name" value="HELICASE SENATAXIN ISOFORM X1-RELATED"/>
    <property type="match status" value="1"/>
</dbReference>
<dbReference type="Gene3D" id="3.40.50.300">
    <property type="entry name" value="P-loop containing nucleotide triphosphate hydrolases"/>
    <property type="match status" value="2"/>
</dbReference>
<accession>A0A368ZM09</accession>
<dbReference type="AlphaFoldDB" id="A0A368ZM09"/>
<name>A0A368ZM09_9GAMM</name>
<dbReference type="SUPFAM" id="SSF52540">
    <property type="entry name" value="P-loop containing nucleoside triphosphate hydrolases"/>
    <property type="match status" value="1"/>
</dbReference>
<dbReference type="InterPro" id="IPR045055">
    <property type="entry name" value="DNA2/NAM7-like"/>
</dbReference>
<dbReference type="EMBL" id="QPJQ01000049">
    <property type="protein sequence ID" value="RCW94167.1"/>
    <property type="molecule type" value="Genomic_DNA"/>
</dbReference>
<comment type="caution">
    <text evidence="2">The sequence shown here is derived from an EMBL/GenBank/DDBJ whole genome shotgun (WGS) entry which is preliminary data.</text>
</comment>
<dbReference type="Pfam" id="PF13086">
    <property type="entry name" value="AAA_11"/>
    <property type="match status" value="1"/>
</dbReference>
<dbReference type="PANTHER" id="PTHR10887">
    <property type="entry name" value="DNA2/NAM7 HELICASE FAMILY"/>
    <property type="match status" value="1"/>
</dbReference>
<evidence type="ECO:0000313" key="3">
    <source>
        <dbReference type="Proteomes" id="UP000253506"/>
    </source>
</evidence>
<reference evidence="2 3" key="1">
    <citation type="submission" date="2018-07" db="EMBL/GenBank/DDBJ databases">
        <title>Genomic Encyclopedia of Type Strains, Phase III (KMG-III): the genomes of soil and plant-associated and newly described type strains.</title>
        <authorList>
            <person name="Whitman W."/>
        </authorList>
    </citation>
    <scope>NUCLEOTIDE SEQUENCE [LARGE SCALE GENOMIC DNA]</scope>
    <source>
        <strain evidence="2 3">CECT 7731</strain>
    </source>
</reference>
<proteinExistence type="predicted"/>
<dbReference type="Pfam" id="PF13087">
    <property type="entry name" value="AAA_12"/>
    <property type="match status" value="1"/>
</dbReference>
<dbReference type="RefSeq" id="WP_114413653.1">
    <property type="nucleotide sequence ID" value="NZ_QPJQ01000049.1"/>
</dbReference>
<feature type="domain" description="AAA+ ATPase" evidence="1">
    <location>
        <begin position="463"/>
        <end position="851"/>
    </location>
</feature>
<dbReference type="InterPro" id="IPR041679">
    <property type="entry name" value="DNA2/NAM7-like_C"/>
</dbReference>
<sequence length="1145" mass="128918">MRLKDINAEITFELWMKPELSGETPNTGVGYIAPNNAGQAYRLRIDGQQWSVVLRDASAGKDLNFHLKRGCAHLAEVMQVAKDGSTLVKIIFFNGEIVEIGDVEIGIDERIESTAKRNGIRFNGAEELGSVLNEKCKISVGNEDFFLLMSGPSAKADFEADTPEDEDSTDAQAVVQEKYREFSIYGERVRIPVERRNVDKSKNIYFATKAVFRDNQKSEGSLRLARGAVQFSDYTKTGRIRALAAGAMSQLTKETGSYLKQWDEYGAIEGEMLLARAKAVGRIDFHGTEQTTKGVKFFVPSIPDQLTEGDEIEITSEEPLYIQNPDLTWEAYSTALEEEFASKKDQKKNDAEMPASVYAPILKLSKTSIELDLPSIPSGPMFLILSINGDKIQIERRMRARSAILEGRCANPLLGLLIEEGGTLPDIQRVTKLKPLTSFVKEKIFKHPPTDRQVEAIDVALNTPDIALIQGPPGTGKTTVVTAILERLNEEYDKTKSIRGQILVSGFQHDAVENIVARLSVNALPAVKFGKRSGDSEFTADAVTEKINKWCSNVAENIRIKNPQIAQTEDQVRLAELFVAYSLCPSKNNTVSLMKRILDLPRDVISEDITSEAEEIINSLQTELKSNDPSTLRLVRALRVSEAAFVDDGAARAVDLLDKIEDELANPDLSVLEKAARWRCGKPLSFLPELRELKESLLYKYLPLPDFRTEKPREDVLRLVATVSQLLEKKLNSTNKRDAILAEFLHELEDNPDGVREAIEDYNFVYAATTQQAVGKDIIRSKNKNVRYDQRTEMVRYDTVIIDEAARTSPRDLLIPMSQAEKRIILVGDHRQLPHLIDEEVARALEGGDSSGPSVDVDFVKKSMFEYLFNRLKKLEEKDDIKRTVTLDAQYRTHPILGDFASHNFYNQYNEGYRSPLAAKYFSQKLKGIEDKAAVWFDVPNSRGPEGYNKDGGKRWRSIEGEVIAEKTNTWIKSRESSAEFMQELTGDSKHAGLSFGIISFYKPQVFEVYRELEKYGITERAQDGTWQICQEYRFLENGEERLRIGTVDAFQGMEFDIVFLSMVRSQDMNALPPNIRNEEDYKKKQQKLFGHLMSENRLCVSMSRQKKVLAIVGDGVLANTQIAVDAVPALKNFYDLCHEKGVIL</sequence>
<evidence type="ECO:0000313" key="2">
    <source>
        <dbReference type="EMBL" id="RCW94167.1"/>
    </source>
</evidence>
<dbReference type="InterPro" id="IPR027417">
    <property type="entry name" value="P-loop_NTPase"/>
</dbReference>
<organism evidence="2 3">
    <name type="scientific">Marinomonas foliarum</name>
    <dbReference type="NCBI Taxonomy" id="491950"/>
    <lineage>
        <taxon>Bacteria</taxon>
        <taxon>Pseudomonadati</taxon>
        <taxon>Pseudomonadota</taxon>
        <taxon>Gammaproteobacteria</taxon>
        <taxon>Oceanospirillales</taxon>
        <taxon>Oceanospirillaceae</taxon>
        <taxon>Marinomonas</taxon>
    </lineage>
</organism>